<sequence length="902" mass="100434">MGDRYQPGYGRPQDRYDHYDPRDNRAPRYEDRRAYDDRRGAYQGYDTRGRSRSPHQYGRAPSPPRSDRYLPPRDYGTMQPPRDYGREQHGGGYSNRPSHDFTFRGTADQDMHRPSRAEESFSFRAPGPQAPRFPPQQQPPPQQRGRAQDDQGAQGNQGRSQQPMKKRNLNRKPLGGNGWRKAPHERDLFTKQQRGGTPEQLEGMNAGQTRFAEVISSDESEAEDVTAPSKRRKTGSQHSAQEDAAPKWSNPEYFTALPPPETTNGPKKDIVQVIRKAKIDAKAQQATRNAVKSNDDFISFNMDEDSPVIELDDSSAASDVESEYAPKVTYQTPQLREGKGGKAVPDTKSHQNDSITAAPQPLSARITKAEDNVGLPPRPPPGLVMPTDDELVASYGGGRQGKKRKHEDMSTGVGSVLHEWKASGPASTPWFKPESRSANTDDTAWRLHEEICEFWEFVRPYEFEETARRDLIDRVQTAVRRAPKIGLVAKNVQIKCFGSFASGLYLPTSDMDLVGVSPDYLARGFKVFGQSASHLHKLGFHLMNTGVAAQDTVNPITRARVPIVKFVDNTTGIKVDISFENDSGLKAVKTFNDWKQQYPAMPVIVVLIKQLLAMRNLHEVANGGLGGFSIICLVVSFLQHHCGVQEGSMVQEQHFGELFMAFLDLYGNKFEFNRLGINLLEPYHYVDKAQYRAFSSKPSRLTIIDPNNPSNDISGGSSNIHSVLNVFRLAHAAIQRHLAQLSAGHRVNESILGCILGGNYTSFIRQREWLRNLSDTDSGDLMDLPLAPVQTHPAQINPAPTKKRTLPKELQDDPQITNRKGRAARRAAQQHSLPNKPNTGYAGKANGAPQQGVSKRSKKKKQKTTPKSLQPQSSPEAKLAKARKRKKDRKKAARAGAQQAGG</sequence>
<dbReference type="Pfam" id="PF22600">
    <property type="entry name" value="MTPAP-like_central"/>
    <property type="match status" value="1"/>
</dbReference>
<dbReference type="EMBL" id="JAWDJX010000053">
    <property type="protein sequence ID" value="KAK3048017.1"/>
    <property type="molecule type" value="Genomic_DNA"/>
</dbReference>
<evidence type="ECO:0000256" key="4">
    <source>
        <dbReference type="ARBA" id="ARBA00022842"/>
    </source>
</evidence>
<evidence type="ECO:0000259" key="7">
    <source>
        <dbReference type="Pfam" id="PF22600"/>
    </source>
</evidence>
<comment type="similarity">
    <text evidence="1">Belongs to the DNA polymerase type-B-like family.</text>
</comment>
<dbReference type="PANTHER" id="PTHR23092:SF15">
    <property type="entry name" value="INACTIVE NON-CANONICAL POLY(A) RNA POLYMERASE PROTEIN TRF4-2-RELATED"/>
    <property type="match status" value="1"/>
</dbReference>
<feature type="region of interest" description="Disordered" evidence="5">
    <location>
        <begin position="789"/>
        <end position="902"/>
    </location>
</feature>
<dbReference type="CDD" id="cd05402">
    <property type="entry name" value="NT_PAP_TUTase"/>
    <property type="match status" value="1"/>
</dbReference>
<evidence type="ECO:0000256" key="2">
    <source>
        <dbReference type="ARBA" id="ARBA00012388"/>
    </source>
</evidence>
<feature type="compositionally biased region" description="Pro residues" evidence="5">
    <location>
        <begin position="128"/>
        <end position="142"/>
    </location>
</feature>
<dbReference type="GO" id="GO:0031123">
    <property type="term" value="P:RNA 3'-end processing"/>
    <property type="evidence" value="ECO:0007669"/>
    <property type="project" value="TreeGrafter"/>
</dbReference>
<dbReference type="GO" id="GO:0003729">
    <property type="term" value="F:mRNA binding"/>
    <property type="evidence" value="ECO:0007669"/>
    <property type="project" value="TreeGrafter"/>
</dbReference>
<feature type="compositionally biased region" description="Basic and acidic residues" evidence="5">
    <location>
        <begin position="12"/>
        <end position="40"/>
    </location>
</feature>
<feature type="compositionally biased region" description="Basic residues" evidence="5">
    <location>
        <begin position="855"/>
        <end position="864"/>
    </location>
</feature>
<feature type="region of interest" description="Disordered" evidence="5">
    <location>
        <begin position="335"/>
        <end position="363"/>
    </location>
</feature>
<evidence type="ECO:0000259" key="6">
    <source>
        <dbReference type="Pfam" id="PF03828"/>
    </source>
</evidence>
<keyword evidence="4" id="KW-0460">Magnesium</keyword>
<gene>
    <name evidence="8" type="ORF">LTR09_010532</name>
</gene>
<feature type="compositionally biased region" description="Polar residues" evidence="5">
    <location>
        <begin position="829"/>
        <end position="838"/>
    </location>
</feature>
<dbReference type="GO" id="GO:0046872">
    <property type="term" value="F:metal ion binding"/>
    <property type="evidence" value="ECO:0007669"/>
    <property type="project" value="UniProtKB-KW"/>
</dbReference>
<evidence type="ECO:0000313" key="9">
    <source>
        <dbReference type="Proteomes" id="UP001271007"/>
    </source>
</evidence>
<reference evidence="8" key="1">
    <citation type="submission" date="2023-04" db="EMBL/GenBank/DDBJ databases">
        <title>Black Yeasts Isolated from many extreme environments.</title>
        <authorList>
            <person name="Coleine C."/>
            <person name="Stajich J.E."/>
            <person name="Selbmann L."/>
        </authorList>
    </citation>
    <scope>NUCLEOTIDE SEQUENCE</scope>
    <source>
        <strain evidence="8">CCFEE 5312</strain>
    </source>
</reference>
<keyword evidence="9" id="KW-1185">Reference proteome</keyword>
<evidence type="ECO:0000256" key="1">
    <source>
        <dbReference type="ARBA" id="ARBA00008593"/>
    </source>
</evidence>
<name>A0AAJ0D796_9PEZI</name>
<dbReference type="GO" id="GO:0043634">
    <property type="term" value="P:polyadenylation-dependent ncRNA catabolic process"/>
    <property type="evidence" value="ECO:0007669"/>
    <property type="project" value="TreeGrafter"/>
</dbReference>
<dbReference type="GO" id="GO:0031499">
    <property type="term" value="C:TRAMP complex"/>
    <property type="evidence" value="ECO:0007669"/>
    <property type="project" value="TreeGrafter"/>
</dbReference>
<feature type="domain" description="Poly(A) RNA polymerase mitochondrial-like central palm" evidence="7">
    <location>
        <begin position="447"/>
        <end position="590"/>
    </location>
</feature>
<dbReference type="EC" id="2.7.7.19" evidence="2"/>
<evidence type="ECO:0000256" key="5">
    <source>
        <dbReference type="SAM" id="MobiDB-lite"/>
    </source>
</evidence>
<dbReference type="SUPFAM" id="SSF81301">
    <property type="entry name" value="Nucleotidyltransferase"/>
    <property type="match status" value="1"/>
</dbReference>
<feature type="region of interest" description="Disordered" evidence="5">
    <location>
        <begin position="1"/>
        <end position="268"/>
    </location>
</feature>
<dbReference type="Proteomes" id="UP001271007">
    <property type="component" value="Unassembled WGS sequence"/>
</dbReference>
<dbReference type="Gene3D" id="1.10.1410.10">
    <property type="match status" value="1"/>
</dbReference>
<feature type="domain" description="PAP-associated" evidence="6">
    <location>
        <begin position="655"/>
        <end position="711"/>
    </location>
</feature>
<feature type="compositionally biased region" description="Basic and acidic residues" evidence="5">
    <location>
        <begin position="97"/>
        <end position="121"/>
    </location>
</feature>
<comment type="caution">
    <text evidence="8">The sequence shown here is derived from an EMBL/GenBank/DDBJ whole genome shotgun (WGS) entry which is preliminary data.</text>
</comment>
<protein>
    <recommendedName>
        <fullName evidence="2">polynucleotide adenylyltransferase</fullName>
        <ecNumber evidence="2">2.7.7.19</ecNumber>
    </recommendedName>
</protein>
<keyword evidence="3" id="KW-0479">Metal-binding</keyword>
<dbReference type="Pfam" id="PF03828">
    <property type="entry name" value="PAP_assoc"/>
    <property type="match status" value="1"/>
</dbReference>
<dbReference type="InterPro" id="IPR043519">
    <property type="entry name" value="NT_sf"/>
</dbReference>
<dbReference type="SUPFAM" id="SSF81631">
    <property type="entry name" value="PAP/OAS1 substrate-binding domain"/>
    <property type="match status" value="1"/>
</dbReference>
<feature type="compositionally biased region" description="Basic residues" evidence="5">
    <location>
        <begin position="880"/>
        <end position="893"/>
    </location>
</feature>
<organism evidence="8 9">
    <name type="scientific">Extremus antarcticus</name>
    <dbReference type="NCBI Taxonomy" id="702011"/>
    <lineage>
        <taxon>Eukaryota</taxon>
        <taxon>Fungi</taxon>
        <taxon>Dikarya</taxon>
        <taxon>Ascomycota</taxon>
        <taxon>Pezizomycotina</taxon>
        <taxon>Dothideomycetes</taxon>
        <taxon>Dothideomycetidae</taxon>
        <taxon>Mycosphaerellales</taxon>
        <taxon>Extremaceae</taxon>
        <taxon>Extremus</taxon>
    </lineage>
</organism>
<dbReference type="InterPro" id="IPR002058">
    <property type="entry name" value="PAP_assoc"/>
</dbReference>
<dbReference type="GO" id="GO:0010605">
    <property type="term" value="P:negative regulation of macromolecule metabolic process"/>
    <property type="evidence" value="ECO:0007669"/>
    <property type="project" value="UniProtKB-ARBA"/>
</dbReference>
<dbReference type="InterPro" id="IPR045862">
    <property type="entry name" value="Trf4-like"/>
</dbReference>
<feature type="compositionally biased region" description="Basic and acidic residues" evidence="5">
    <location>
        <begin position="336"/>
        <end position="351"/>
    </location>
</feature>
<proteinExistence type="inferred from homology"/>
<dbReference type="PANTHER" id="PTHR23092">
    <property type="entry name" value="POLY(A) RNA POLYMERASE"/>
    <property type="match status" value="1"/>
</dbReference>
<dbReference type="InterPro" id="IPR054708">
    <property type="entry name" value="MTPAP-like_central"/>
</dbReference>
<dbReference type="AlphaFoldDB" id="A0AAJ0D796"/>
<dbReference type="GO" id="GO:0005730">
    <property type="term" value="C:nucleolus"/>
    <property type="evidence" value="ECO:0007669"/>
    <property type="project" value="TreeGrafter"/>
</dbReference>
<dbReference type="GO" id="GO:1990817">
    <property type="term" value="F:poly(A) RNA polymerase activity"/>
    <property type="evidence" value="ECO:0007669"/>
    <property type="project" value="UniProtKB-EC"/>
</dbReference>
<dbReference type="Gene3D" id="3.30.460.10">
    <property type="entry name" value="Beta Polymerase, domain 2"/>
    <property type="match status" value="1"/>
</dbReference>
<accession>A0AAJ0D796</accession>
<evidence type="ECO:0000313" key="8">
    <source>
        <dbReference type="EMBL" id="KAK3048017.1"/>
    </source>
</evidence>
<evidence type="ECO:0000256" key="3">
    <source>
        <dbReference type="ARBA" id="ARBA00022723"/>
    </source>
</evidence>